<evidence type="ECO:0000313" key="2">
    <source>
        <dbReference type="EMBL" id="CAB4158198.1"/>
    </source>
</evidence>
<gene>
    <name evidence="1" type="ORF">UFOVP429_101</name>
    <name evidence="2" type="ORF">UFOVP696_66</name>
</gene>
<dbReference type="EMBL" id="LR796666">
    <property type="protein sequence ID" value="CAB4158198.1"/>
    <property type="molecule type" value="Genomic_DNA"/>
</dbReference>
<accession>A0A6J5MNZ3</accession>
<sequence length="165" mass="18675">MSPIELQLADASKRAIDKLKSQGLTLNEDYSYDPPALPDDVTSVDDDELMDMYAKYVAYLEFINLQMWCANTDKAEAEKEMTLIKAKKKLSMKAAGTAVALLDAEIEVDEDYRTSADKFQELSNYHGLINIMSGKLSKDISFINREITRRVNLNKMSGRSTWMTT</sequence>
<dbReference type="EMBL" id="LR796484">
    <property type="protein sequence ID" value="CAB4148092.1"/>
    <property type="molecule type" value="Genomic_DNA"/>
</dbReference>
<organism evidence="1">
    <name type="scientific">uncultured Caudovirales phage</name>
    <dbReference type="NCBI Taxonomy" id="2100421"/>
    <lineage>
        <taxon>Viruses</taxon>
        <taxon>Duplodnaviria</taxon>
        <taxon>Heunggongvirae</taxon>
        <taxon>Uroviricota</taxon>
        <taxon>Caudoviricetes</taxon>
        <taxon>Peduoviridae</taxon>
        <taxon>Maltschvirus</taxon>
        <taxon>Maltschvirus maltsch</taxon>
    </lineage>
</organism>
<protein>
    <submittedName>
        <fullName evidence="1">Uncharacterized protein</fullName>
    </submittedName>
</protein>
<evidence type="ECO:0000313" key="1">
    <source>
        <dbReference type="EMBL" id="CAB4148092.1"/>
    </source>
</evidence>
<reference evidence="1" key="1">
    <citation type="submission" date="2020-04" db="EMBL/GenBank/DDBJ databases">
        <authorList>
            <person name="Chiriac C."/>
            <person name="Salcher M."/>
            <person name="Ghai R."/>
            <person name="Kavagutti S V."/>
        </authorList>
    </citation>
    <scope>NUCLEOTIDE SEQUENCE</scope>
</reference>
<name>A0A6J5MNZ3_9CAUD</name>
<proteinExistence type="predicted"/>